<dbReference type="HOGENOM" id="CLU_030622_0_0_1"/>
<evidence type="ECO:0000259" key="1">
    <source>
        <dbReference type="PROSITE" id="PS50280"/>
    </source>
</evidence>
<dbReference type="PaxDb" id="35128-Thaps25517"/>
<dbReference type="OMA" id="MLANSHL"/>
<dbReference type="AlphaFoldDB" id="B8LDM2"/>
<proteinExistence type="predicted"/>
<dbReference type="InterPro" id="IPR001214">
    <property type="entry name" value="SET_dom"/>
</dbReference>
<keyword evidence="3" id="KW-1185">Reference proteome</keyword>
<dbReference type="PROSITE" id="PS50280">
    <property type="entry name" value="SET"/>
    <property type="match status" value="1"/>
</dbReference>
<feature type="domain" description="SET" evidence="1">
    <location>
        <begin position="250"/>
        <end position="398"/>
    </location>
</feature>
<dbReference type="SUPFAM" id="SSF82199">
    <property type="entry name" value="SET domain"/>
    <property type="match status" value="1"/>
</dbReference>
<name>B8LDM2_THAPS</name>
<dbReference type="GO" id="GO:0016279">
    <property type="term" value="F:protein-lysine N-methyltransferase activity"/>
    <property type="evidence" value="ECO:0000318"/>
    <property type="project" value="GO_Central"/>
</dbReference>
<gene>
    <name evidence="2" type="ORF">THAPSDRAFT_25517</name>
</gene>
<accession>B8LDM2</accession>
<dbReference type="eggNOG" id="ENOG502SHTT">
    <property type="taxonomic scope" value="Eukaryota"/>
</dbReference>
<reference evidence="2 3" key="2">
    <citation type="journal article" date="2008" name="Nature">
        <title>The Phaeodactylum genome reveals the evolutionary history of diatom genomes.</title>
        <authorList>
            <person name="Bowler C."/>
            <person name="Allen A.E."/>
            <person name="Badger J.H."/>
            <person name="Grimwood J."/>
            <person name="Jabbari K."/>
            <person name="Kuo A."/>
            <person name="Maheswari U."/>
            <person name="Martens C."/>
            <person name="Maumus F."/>
            <person name="Otillar R.P."/>
            <person name="Rayko E."/>
            <person name="Salamov A."/>
            <person name="Vandepoele K."/>
            <person name="Beszteri B."/>
            <person name="Gruber A."/>
            <person name="Heijde M."/>
            <person name="Katinka M."/>
            <person name="Mock T."/>
            <person name="Valentin K."/>
            <person name="Verret F."/>
            <person name="Berges J.A."/>
            <person name="Brownlee C."/>
            <person name="Cadoret J.P."/>
            <person name="Chiovitti A."/>
            <person name="Choi C.J."/>
            <person name="Coesel S."/>
            <person name="De Martino A."/>
            <person name="Detter J.C."/>
            <person name="Durkin C."/>
            <person name="Falciatore A."/>
            <person name="Fournet J."/>
            <person name="Haruta M."/>
            <person name="Huysman M.J."/>
            <person name="Jenkins B.D."/>
            <person name="Jiroutova K."/>
            <person name="Jorgensen R.E."/>
            <person name="Joubert Y."/>
            <person name="Kaplan A."/>
            <person name="Kroger N."/>
            <person name="Kroth P.G."/>
            <person name="La Roche J."/>
            <person name="Lindquist E."/>
            <person name="Lommer M."/>
            <person name="Martin-Jezequel V."/>
            <person name="Lopez P.J."/>
            <person name="Lucas S."/>
            <person name="Mangogna M."/>
            <person name="McGinnis K."/>
            <person name="Medlin L.K."/>
            <person name="Montsant A."/>
            <person name="Oudot-Le Secq M.P."/>
            <person name="Napoli C."/>
            <person name="Obornik M."/>
            <person name="Parker M.S."/>
            <person name="Petit J.L."/>
            <person name="Porcel B.M."/>
            <person name="Poulsen N."/>
            <person name="Robison M."/>
            <person name="Rychlewski L."/>
            <person name="Rynearson T.A."/>
            <person name="Schmutz J."/>
            <person name="Shapiro H."/>
            <person name="Siaut M."/>
            <person name="Stanley M."/>
            <person name="Sussman M.R."/>
            <person name="Taylor A.R."/>
            <person name="Vardi A."/>
            <person name="von Dassow P."/>
            <person name="Vyverman W."/>
            <person name="Willis A."/>
            <person name="Wyrwicz L.S."/>
            <person name="Rokhsar D.S."/>
            <person name="Weissenbach J."/>
            <person name="Armbrust E.V."/>
            <person name="Green B.R."/>
            <person name="Van de Peer Y."/>
            <person name="Grigoriev I.V."/>
        </authorList>
    </citation>
    <scope>NUCLEOTIDE SEQUENCE [LARGE SCALE GENOMIC DNA]</scope>
    <source>
        <strain evidence="2 3">CCMP1335</strain>
    </source>
</reference>
<organism evidence="2 3">
    <name type="scientific">Thalassiosira pseudonana</name>
    <name type="common">Marine diatom</name>
    <name type="synonym">Cyclotella nana</name>
    <dbReference type="NCBI Taxonomy" id="35128"/>
    <lineage>
        <taxon>Eukaryota</taxon>
        <taxon>Sar</taxon>
        <taxon>Stramenopiles</taxon>
        <taxon>Ochrophyta</taxon>
        <taxon>Bacillariophyta</taxon>
        <taxon>Coscinodiscophyceae</taxon>
        <taxon>Thalassiosirophycidae</taxon>
        <taxon>Thalassiosirales</taxon>
        <taxon>Thalassiosiraceae</taxon>
        <taxon>Thalassiosira</taxon>
    </lineage>
</organism>
<dbReference type="EMBL" id="DS999420">
    <property type="protein sequence ID" value="EED86572.1"/>
    <property type="molecule type" value="Genomic_DNA"/>
</dbReference>
<dbReference type="Proteomes" id="UP000001449">
    <property type="component" value="Unassembled WGS sequence"/>
</dbReference>
<evidence type="ECO:0000313" key="2">
    <source>
        <dbReference type="EMBL" id="EED86572.1"/>
    </source>
</evidence>
<dbReference type="Pfam" id="PF00856">
    <property type="entry name" value="SET"/>
    <property type="match status" value="1"/>
</dbReference>
<evidence type="ECO:0000313" key="3">
    <source>
        <dbReference type="Proteomes" id="UP000001449"/>
    </source>
</evidence>
<sequence>MYTTIPYARGEKFPFPEIGVLLQDPLSHYKNPTPENPKLLTQYPWAAQVLTLGGHEVAYGESLVPGLGMLANSHLGLVNLHHADLWKVQSWLDGTDTIAVEGSKHSTIDGDVGRGASSWHSRVRFESTSPIQIGEELFVSYGDEWFVAREKALGVIPNEKHFEEANEWLEEFKEDAIEHCQGWEGDVKCRDKQYEVMLKEVLEKDRRLRAAFPDNVEDVPDAIAIGTARFSARSSLQSVEFLQENGACLDNIIVGTSTIPQAGQGAFASRTIRKGTTITTAPVITLEREQLLLWDTIDDGNETHFNHVGHQLLLNYCYGHEESSLIFFPYSPSVNFINHGIADEANAEIRWSTFPYHKSEWLNGTLQEAKDRTSTGLLFDIVATKNIRRGEEVLLYYGHDWEEKWNQHVQGWGMANFTHYNHGIPTTTDYNHAGKDEQVRTHEEQKTNPYPEHIMTKCHFDPPENCGPSKESHDGIKCRSRWVLTFQELELHPCIIQSRQSFEGMDWYNATVEIGGSANATRYLVEYVPRYAIKFVDRPYTRDQYAKGAFRQLIGLGDDLLPDHWKDLRKKKDEA</sequence>
<dbReference type="RefSeq" id="XP_002297104.1">
    <property type="nucleotide sequence ID" value="XM_002297068.1"/>
</dbReference>
<dbReference type="InterPro" id="IPR046341">
    <property type="entry name" value="SET_dom_sf"/>
</dbReference>
<dbReference type="InParanoid" id="B8LDM2"/>
<protein>
    <recommendedName>
        <fullName evidence="1">SET domain-containing protein</fullName>
    </recommendedName>
</protein>
<reference evidence="2 3" key="1">
    <citation type="journal article" date="2004" name="Science">
        <title>The genome of the diatom Thalassiosira pseudonana: ecology, evolution, and metabolism.</title>
        <authorList>
            <person name="Armbrust E.V."/>
            <person name="Berges J.A."/>
            <person name="Bowler C."/>
            <person name="Green B.R."/>
            <person name="Martinez D."/>
            <person name="Putnam N.H."/>
            <person name="Zhou S."/>
            <person name="Allen A.E."/>
            <person name="Apt K.E."/>
            <person name="Bechner M."/>
            <person name="Brzezinski M.A."/>
            <person name="Chaal B.K."/>
            <person name="Chiovitti A."/>
            <person name="Davis A.K."/>
            <person name="Demarest M.S."/>
            <person name="Detter J.C."/>
            <person name="Glavina T."/>
            <person name="Goodstein D."/>
            <person name="Hadi M.Z."/>
            <person name="Hellsten U."/>
            <person name="Hildebrand M."/>
            <person name="Jenkins B.D."/>
            <person name="Jurka J."/>
            <person name="Kapitonov V.V."/>
            <person name="Kroger N."/>
            <person name="Lau W.W."/>
            <person name="Lane T.W."/>
            <person name="Larimer F.W."/>
            <person name="Lippmeier J.C."/>
            <person name="Lucas S."/>
            <person name="Medina M."/>
            <person name="Montsant A."/>
            <person name="Obornik M."/>
            <person name="Parker M.S."/>
            <person name="Palenik B."/>
            <person name="Pazour G.J."/>
            <person name="Richardson P.M."/>
            <person name="Rynearson T.A."/>
            <person name="Saito M.A."/>
            <person name="Schwartz D.C."/>
            <person name="Thamatrakoln K."/>
            <person name="Valentin K."/>
            <person name="Vardi A."/>
            <person name="Wilkerson F.P."/>
            <person name="Rokhsar D.S."/>
        </authorList>
    </citation>
    <scope>NUCLEOTIDE SEQUENCE [LARGE SCALE GENOMIC DNA]</scope>
    <source>
        <strain evidence="2 3">CCMP1335</strain>
    </source>
</reference>
<dbReference type="GeneID" id="7451806"/>
<dbReference type="KEGG" id="tps:THAPSDRAFT_25517"/>
<dbReference type="Gene3D" id="2.170.270.10">
    <property type="entry name" value="SET domain"/>
    <property type="match status" value="1"/>
</dbReference>